<evidence type="ECO:0000313" key="5">
    <source>
        <dbReference type="Proteomes" id="UP000199306"/>
    </source>
</evidence>
<evidence type="ECO:0000259" key="3">
    <source>
        <dbReference type="Pfam" id="PF03795"/>
    </source>
</evidence>
<gene>
    <name evidence="4" type="ORF">SAMN04515674_105150</name>
</gene>
<keyword evidence="5" id="KW-1185">Reference proteome</keyword>
<feature type="signal peptide" evidence="2">
    <location>
        <begin position="1"/>
        <end position="22"/>
    </location>
</feature>
<keyword evidence="2" id="KW-0732">Signal</keyword>
<dbReference type="InterPro" id="IPR011008">
    <property type="entry name" value="Dimeric_a/b-barrel"/>
</dbReference>
<dbReference type="RefSeq" id="WP_092016615.1">
    <property type="nucleotide sequence ID" value="NZ_FOXH01000005.1"/>
</dbReference>
<reference evidence="4 5" key="1">
    <citation type="submission" date="2016-10" db="EMBL/GenBank/DDBJ databases">
        <authorList>
            <person name="de Groot N.N."/>
        </authorList>
    </citation>
    <scope>NUCLEOTIDE SEQUENCE [LARGE SCALE GENOMIC DNA]</scope>
    <source>
        <strain evidence="5">E92,LMG 26720,CCM 7988</strain>
    </source>
</reference>
<feature type="domain" description="YCII-related" evidence="3">
    <location>
        <begin position="61"/>
        <end position="134"/>
    </location>
</feature>
<evidence type="ECO:0000256" key="2">
    <source>
        <dbReference type="SAM" id="SignalP"/>
    </source>
</evidence>
<dbReference type="OrthoDB" id="8481699at2"/>
<name>A0A1I5SQA9_9BACT</name>
<dbReference type="Pfam" id="PF03795">
    <property type="entry name" value="YCII"/>
    <property type="match status" value="1"/>
</dbReference>
<feature type="chain" id="PRO_5011647842" evidence="2">
    <location>
        <begin position="23"/>
        <end position="159"/>
    </location>
</feature>
<proteinExistence type="inferred from homology"/>
<comment type="similarity">
    <text evidence="1">Belongs to the YciI family.</text>
</comment>
<dbReference type="Gene3D" id="3.30.70.1060">
    <property type="entry name" value="Dimeric alpha+beta barrel"/>
    <property type="match status" value="1"/>
</dbReference>
<evidence type="ECO:0000256" key="1">
    <source>
        <dbReference type="ARBA" id="ARBA00007689"/>
    </source>
</evidence>
<dbReference type="AlphaFoldDB" id="A0A1I5SQA9"/>
<evidence type="ECO:0000313" key="4">
    <source>
        <dbReference type="EMBL" id="SFP72919.1"/>
    </source>
</evidence>
<dbReference type="STRING" id="1079859.SAMN04515674_105150"/>
<dbReference type="SUPFAM" id="SSF54909">
    <property type="entry name" value="Dimeric alpha+beta barrel"/>
    <property type="match status" value="1"/>
</dbReference>
<protein>
    <submittedName>
        <fullName evidence="4">Uncharacterized conserved protein YciI, contains a putative active-site phosphohistidine</fullName>
    </submittedName>
</protein>
<dbReference type="InterPro" id="IPR005545">
    <property type="entry name" value="YCII"/>
</dbReference>
<dbReference type="EMBL" id="FOXH01000005">
    <property type="protein sequence ID" value="SFP72919.1"/>
    <property type="molecule type" value="Genomic_DNA"/>
</dbReference>
<dbReference type="Proteomes" id="UP000199306">
    <property type="component" value="Unassembled WGS sequence"/>
</dbReference>
<organism evidence="4 5">
    <name type="scientific">Pseudarcicella hirudinis</name>
    <dbReference type="NCBI Taxonomy" id="1079859"/>
    <lineage>
        <taxon>Bacteria</taxon>
        <taxon>Pseudomonadati</taxon>
        <taxon>Bacteroidota</taxon>
        <taxon>Cytophagia</taxon>
        <taxon>Cytophagales</taxon>
        <taxon>Flectobacillaceae</taxon>
        <taxon>Pseudarcicella</taxon>
    </lineage>
</organism>
<sequence length="159" mass="17511">MKKSLIFLFLLLCCGFSGLSQKTEKESAKSGYNAELAKKLGADQYGMKKYVMAFLKKGTVSLKDSAERANLQMAHLRNIIKLAKEGKLIVAGPFLDNQEIRGIFIFNLESVEEATQLTSTDPAVKAGTLIMELHPWYGSAALIESLKIHKSLEKVSVAD</sequence>
<accession>A0A1I5SQA9</accession>